<reference evidence="1 2" key="1">
    <citation type="submission" date="2021-10" db="EMBL/GenBank/DDBJ databases">
        <title>Draft genome of Aestuariibacter halophilus JC2043.</title>
        <authorList>
            <person name="Emsley S.A."/>
            <person name="Pfannmuller K.M."/>
            <person name="Ushijima B."/>
            <person name="Saw J.H."/>
            <person name="Videau P."/>
        </authorList>
    </citation>
    <scope>NUCLEOTIDE SEQUENCE [LARGE SCALE GENOMIC DNA]</scope>
    <source>
        <strain evidence="1 2">JC2043</strain>
    </source>
</reference>
<dbReference type="RefSeq" id="WP_229160649.1">
    <property type="nucleotide sequence ID" value="NZ_JAJEWP010000002.1"/>
</dbReference>
<accession>A0ABS8GAN7</accession>
<keyword evidence="2" id="KW-1185">Reference proteome</keyword>
<proteinExistence type="predicted"/>
<gene>
    <name evidence="1" type="ORF">LJ739_11535</name>
</gene>
<organism evidence="1 2">
    <name type="scientific">Fluctibacter halophilus</name>
    <dbReference type="NCBI Taxonomy" id="226011"/>
    <lineage>
        <taxon>Bacteria</taxon>
        <taxon>Pseudomonadati</taxon>
        <taxon>Pseudomonadota</taxon>
        <taxon>Gammaproteobacteria</taxon>
        <taxon>Alteromonadales</taxon>
        <taxon>Alteromonadaceae</taxon>
        <taxon>Fluctibacter</taxon>
    </lineage>
</organism>
<comment type="caution">
    <text evidence="1">The sequence shown here is derived from an EMBL/GenBank/DDBJ whole genome shotgun (WGS) entry which is preliminary data.</text>
</comment>
<dbReference type="EMBL" id="JAJEWP010000002">
    <property type="protein sequence ID" value="MCC2616875.1"/>
    <property type="molecule type" value="Genomic_DNA"/>
</dbReference>
<evidence type="ECO:0008006" key="3">
    <source>
        <dbReference type="Google" id="ProtNLM"/>
    </source>
</evidence>
<sequence length="195" mass="20522">MRILFLLAVVTLGGCSNSITFYQATRSSLTVETSGVDVNKPVQGNFGYKTRTFILNPKMGDGKDVMALISDAQFNNVENSSGDDVITFRAALISGDAANNLSELDAVEAAAAVSMAKPIPTYSDLAKSSLKIMCDGLTASEFTQTGNLVTGTAYGDLTTAQMQQLESQTGAGISNYTEALHNELAQLLQRGGSCS</sequence>
<evidence type="ECO:0000313" key="2">
    <source>
        <dbReference type="Proteomes" id="UP001520878"/>
    </source>
</evidence>
<protein>
    <recommendedName>
        <fullName evidence="3">Lipoprotein</fullName>
    </recommendedName>
</protein>
<dbReference type="PROSITE" id="PS51257">
    <property type="entry name" value="PROKAR_LIPOPROTEIN"/>
    <property type="match status" value="1"/>
</dbReference>
<dbReference type="Proteomes" id="UP001520878">
    <property type="component" value="Unassembled WGS sequence"/>
</dbReference>
<name>A0ABS8GAN7_9ALTE</name>
<evidence type="ECO:0000313" key="1">
    <source>
        <dbReference type="EMBL" id="MCC2616875.1"/>
    </source>
</evidence>